<comment type="caution">
    <text evidence="1">The sequence shown here is derived from an EMBL/GenBank/DDBJ whole genome shotgun (WGS) entry which is preliminary data.</text>
</comment>
<accession>A0AAW1W897</accession>
<evidence type="ECO:0000313" key="1">
    <source>
        <dbReference type="EMBL" id="KAK9920194.1"/>
    </source>
</evidence>
<dbReference type="Proteomes" id="UP001457282">
    <property type="component" value="Unassembled WGS sequence"/>
</dbReference>
<gene>
    <name evidence="1" type="ORF">M0R45_028753</name>
</gene>
<proteinExistence type="predicted"/>
<organism evidence="1 2">
    <name type="scientific">Rubus argutus</name>
    <name type="common">Southern blackberry</name>
    <dbReference type="NCBI Taxonomy" id="59490"/>
    <lineage>
        <taxon>Eukaryota</taxon>
        <taxon>Viridiplantae</taxon>
        <taxon>Streptophyta</taxon>
        <taxon>Embryophyta</taxon>
        <taxon>Tracheophyta</taxon>
        <taxon>Spermatophyta</taxon>
        <taxon>Magnoliopsida</taxon>
        <taxon>eudicotyledons</taxon>
        <taxon>Gunneridae</taxon>
        <taxon>Pentapetalae</taxon>
        <taxon>rosids</taxon>
        <taxon>fabids</taxon>
        <taxon>Rosales</taxon>
        <taxon>Rosaceae</taxon>
        <taxon>Rosoideae</taxon>
        <taxon>Rosoideae incertae sedis</taxon>
        <taxon>Rubus</taxon>
    </lineage>
</organism>
<keyword evidence="2" id="KW-1185">Reference proteome</keyword>
<name>A0AAW1W897_RUBAR</name>
<dbReference type="EMBL" id="JBEDUW010000006">
    <property type="protein sequence ID" value="KAK9920194.1"/>
    <property type="molecule type" value="Genomic_DNA"/>
</dbReference>
<dbReference type="AlphaFoldDB" id="A0AAW1W897"/>
<reference evidence="1 2" key="1">
    <citation type="journal article" date="2023" name="G3 (Bethesda)">
        <title>A chromosome-length genome assembly and annotation of blackberry (Rubus argutus, cv. 'Hillquist').</title>
        <authorList>
            <person name="Bruna T."/>
            <person name="Aryal R."/>
            <person name="Dudchenko O."/>
            <person name="Sargent D.J."/>
            <person name="Mead D."/>
            <person name="Buti M."/>
            <person name="Cavallini A."/>
            <person name="Hytonen T."/>
            <person name="Andres J."/>
            <person name="Pham M."/>
            <person name="Weisz D."/>
            <person name="Mascagni F."/>
            <person name="Usai G."/>
            <person name="Natali L."/>
            <person name="Bassil N."/>
            <person name="Fernandez G.E."/>
            <person name="Lomsadze A."/>
            <person name="Armour M."/>
            <person name="Olukolu B."/>
            <person name="Poorten T."/>
            <person name="Britton C."/>
            <person name="Davik J."/>
            <person name="Ashrafi H."/>
            <person name="Aiden E.L."/>
            <person name="Borodovsky M."/>
            <person name="Worthington M."/>
        </authorList>
    </citation>
    <scope>NUCLEOTIDE SEQUENCE [LARGE SCALE GENOMIC DNA]</scope>
    <source>
        <strain evidence="1">PI 553951</strain>
    </source>
</reference>
<protein>
    <submittedName>
        <fullName evidence="1">Uncharacterized protein</fullName>
    </submittedName>
</protein>
<sequence length="133" mass="15467">MAKKEFSSLEYRCNLLKFARVMTDELRADITEAKLDLFHETPFASLFKAYYNGTLIKAACKQSNLEIVALLKCFDKEKKIFQVGAFSGIVTAEEISELFGPDHYWGGNQPKPEKEKRARRFRVHYTKEYNNIM</sequence>
<evidence type="ECO:0000313" key="2">
    <source>
        <dbReference type="Proteomes" id="UP001457282"/>
    </source>
</evidence>